<dbReference type="PANTHER" id="PTHR12993">
    <property type="entry name" value="N-ACETYLGLUCOSAMINYL-PHOSPHATIDYLINOSITOL DE-N-ACETYLASE-RELATED"/>
    <property type="match status" value="1"/>
</dbReference>
<dbReference type="InterPro" id="IPR003737">
    <property type="entry name" value="GlcNAc_PI_deacetylase-related"/>
</dbReference>
<keyword evidence="4" id="KW-1185">Reference proteome</keyword>
<keyword evidence="2" id="KW-0472">Membrane</keyword>
<proteinExistence type="predicted"/>
<evidence type="ECO:0000256" key="1">
    <source>
        <dbReference type="ARBA" id="ARBA00022833"/>
    </source>
</evidence>
<feature type="transmembrane region" description="Helical" evidence="2">
    <location>
        <begin position="436"/>
        <end position="455"/>
    </location>
</feature>
<dbReference type="Pfam" id="PF02585">
    <property type="entry name" value="PIG-L"/>
    <property type="match status" value="1"/>
</dbReference>
<protein>
    <submittedName>
        <fullName evidence="3">N-acetylglucosaminyl deacetylase, LmbE family</fullName>
    </submittedName>
</protein>
<feature type="transmembrane region" description="Helical" evidence="2">
    <location>
        <begin position="386"/>
        <end position="406"/>
    </location>
</feature>
<feature type="transmembrane region" description="Helical" evidence="2">
    <location>
        <begin position="412"/>
        <end position="429"/>
    </location>
</feature>
<dbReference type="EMBL" id="FNTX01000002">
    <property type="protein sequence ID" value="SEE97263.1"/>
    <property type="molecule type" value="Genomic_DNA"/>
</dbReference>
<dbReference type="GO" id="GO:0016137">
    <property type="term" value="P:glycoside metabolic process"/>
    <property type="evidence" value="ECO:0007669"/>
    <property type="project" value="UniProtKB-ARBA"/>
</dbReference>
<dbReference type="GO" id="GO:0016811">
    <property type="term" value="F:hydrolase activity, acting on carbon-nitrogen (but not peptide) bonds, in linear amides"/>
    <property type="evidence" value="ECO:0007669"/>
    <property type="project" value="TreeGrafter"/>
</dbReference>
<dbReference type="SUPFAM" id="SSF102588">
    <property type="entry name" value="LmbE-like"/>
    <property type="match status" value="1"/>
</dbReference>
<dbReference type="Proteomes" id="UP000199220">
    <property type="component" value="Unassembled WGS sequence"/>
</dbReference>
<dbReference type="PANTHER" id="PTHR12993:SF11">
    <property type="entry name" value="N-ACETYLGLUCOSAMINYL-PHOSPHATIDYLINOSITOL DE-N-ACETYLASE"/>
    <property type="match status" value="1"/>
</dbReference>
<dbReference type="InterPro" id="IPR024078">
    <property type="entry name" value="LmbE-like_dom_sf"/>
</dbReference>
<sequence>MDGVSTMEPAETGVSESAPSEELRVLGAFAHPDDETLVAGGLLAWLARSAEVHLVTATRGERGEVIPGDIAHLEGDGPALAAVREAELAEALAALGVGSHHFLDALPGLTDRRPARYVDSGMQWDGDSRVRAVPDPSSGRDAFSRTDAEVAAGVLAAHLRQVRPHLVLIDEPDGGYGHPDHVRMHEVMMRAVGVAAEQESFKQETEPWRVPVVAWVVRPESAVRAAEQWLARTPHRPFLTTLGRPLALPEPDGMLASIVKPDAAVDLVVDTTAVADQVVAALRAHRSQVQDATLLAEVAGPDGAAPADERGGAVGWFALSNEILQPLHARIGLRVAPGWGSPAALRGALAAAEAHRAGATGAVSAGSIAGDEGADELGDPPGWYLVLMRAFTGLMGVVVTAAATAFHRWEPPFGVMIALLVVLSSGVLARSFADRIGVLVHGLAVAATVLAIAYLRPGGDVVVTDEAIGTVWLLGALVAAVTPTVLPGSWFRDGR</sequence>
<evidence type="ECO:0000313" key="4">
    <source>
        <dbReference type="Proteomes" id="UP000199220"/>
    </source>
</evidence>
<dbReference type="STRING" id="648782.SAMN04488554_4004"/>
<name>A0A1H5N6U8_9MICO</name>
<reference evidence="4" key="1">
    <citation type="submission" date="2016-10" db="EMBL/GenBank/DDBJ databases">
        <authorList>
            <person name="Varghese N."/>
            <person name="Submissions S."/>
        </authorList>
    </citation>
    <scope>NUCLEOTIDE SEQUENCE [LARGE SCALE GENOMIC DNA]</scope>
    <source>
        <strain evidence="4">DSM 21368</strain>
    </source>
</reference>
<keyword evidence="1" id="KW-0862">Zinc</keyword>
<gene>
    <name evidence="3" type="ORF">SAMN04488554_4004</name>
</gene>
<dbReference type="AlphaFoldDB" id="A0A1H5N6U8"/>
<keyword evidence="2" id="KW-0812">Transmembrane</keyword>
<organism evidence="3 4">
    <name type="scientific">Ruania alba</name>
    <dbReference type="NCBI Taxonomy" id="648782"/>
    <lineage>
        <taxon>Bacteria</taxon>
        <taxon>Bacillati</taxon>
        <taxon>Actinomycetota</taxon>
        <taxon>Actinomycetes</taxon>
        <taxon>Micrococcales</taxon>
        <taxon>Ruaniaceae</taxon>
        <taxon>Ruania</taxon>
    </lineage>
</organism>
<evidence type="ECO:0000256" key="2">
    <source>
        <dbReference type="SAM" id="Phobius"/>
    </source>
</evidence>
<evidence type="ECO:0000313" key="3">
    <source>
        <dbReference type="EMBL" id="SEE97263.1"/>
    </source>
</evidence>
<accession>A0A1H5N6U8</accession>
<keyword evidence="2" id="KW-1133">Transmembrane helix</keyword>
<dbReference type="Gene3D" id="3.40.50.10320">
    <property type="entry name" value="LmbE-like"/>
    <property type="match status" value="1"/>
</dbReference>
<feature type="transmembrane region" description="Helical" evidence="2">
    <location>
        <begin position="467"/>
        <end position="486"/>
    </location>
</feature>